<protein>
    <submittedName>
        <fullName evidence="1">Uncharacterized protein</fullName>
    </submittedName>
</protein>
<gene>
    <name evidence="1" type="ORF">HAX54_048240</name>
</gene>
<keyword evidence="2" id="KW-1185">Reference proteome</keyword>
<evidence type="ECO:0000313" key="2">
    <source>
        <dbReference type="Proteomes" id="UP000823775"/>
    </source>
</evidence>
<dbReference type="EMBL" id="JACEIK010079243">
    <property type="protein sequence ID" value="MCE5167323.1"/>
    <property type="molecule type" value="Genomic_DNA"/>
</dbReference>
<dbReference type="PANTHER" id="PTHR33233">
    <property type="entry name" value="ENDONUCLEASE/EXONUCLEASE/PHOSPHATASE"/>
    <property type="match status" value="1"/>
</dbReference>
<name>A0ABS8Y6Q4_DATST</name>
<accession>A0ABS8Y6Q4</accession>
<dbReference type="PANTHER" id="PTHR33233:SF17">
    <property type="entry name" value="DUF4283 DOMAIN-CONTAINING PROTEIN"/>
    <property type="match status" value="1"/>
</dbReference>
<reference evidence="1 2" key="1">
    <citation type="journal article" date="2021" name="BMC Genomics">
        <title>Datura genome reveals duplications of psychoactive alkaloid biosynthetic genes and high mutation rate following tissue culture.</title>
        <authorList>
            <person name="Rajewski A."/>
            <person name="Carter-House D."/>
            <person name="Stajich J."/>
            <person name="Litt A."/>
        </authorList>
    </citation>
    <scope>NUCLEOTIDE SEQUENCE [LARGE SCALE GENOMIC DNA]</scope>
    <source>
        <strain evidence="1">AR-01</strain>
    </source>
</reference>
<proteinExistence type="predicted"/>
<comment type="caution">
    <text evidence="1">The sequence shown here is derived from an EMBL/GenBank/DDBJ whole genome shotgun (WGS) entry which is preliminary data.</text>
</comment>
<sequence>MPQESTSWSSLFTGNRLQNRGMNLSYVAPVVQEGKKVVQLQALEVYKKTEKWRKAIILYVVGESPAIGAIERYLVAHWALETKPK</sequence>
<evidence type="ECO:0000313" key="1">
    <source>
        <dbReference type="EMBL" id="MCE5167323.1"/>
    </source>
</evidence>
<dbReference type="Proteomes" id="UP000823775">
    <property type="component" value="Unassembled WGS sequence"/>
</dbReference>
<feature type="non-terminal residue" evidence="1">
    <location>
        <position position="85"/>
    </location>
</feature>
<organism evidence="1 2">
    <name type="scientific">Datura stramonium</name>
    <name type="common">Jimsonweed</name>
    <name type="synonym">Common thornapple</name>
    <dbReference type="NCBI Taxonomy" id="4076"/>
    <lineage>
        <taxon>Eukaryota</taxon>
        <taxon>Viridiplantae</taxon>
        <taxon>Streptophyta</taxon>
        <taxon>Embryophyta</taxon>
        <taxon>Tracheophyta</taxon>
        <taxon>Spermatophyta</taxon>
        <taxon>Magnoliopsida</taxon>
        <taxon>eudicotyledons</taxon>
        <taxon>Gunneridae</taxon>
        <taxon>Pentapetalae</taxon>
        <taxon>asterids</taxon>
        <taxon>lamiids</taxon>
        <taxon>Solanales</taxon>
        <taxon>Solanaceae</taxon>
        <taxon>Solanoideae</taxon>
        <taxon>Datureae</taxon>
        <taxon>Datura</taxon>
    </lineage>
</organism>